<sequence>MKIDDIKVIGNIGAGTMGHATALQFAMRGYPVRLVDSSRQALDRGRGLIEHDLDTFIGAGLISQDQRESVLDRIQEDTDYGILADADFVIESVLEDMDVKHQVWQQVEAIVGEQTILATNTSGLGPTEIASVLRHPQRFLVAHFWNPAQLMPLVEVVPAANTDQGVVDTTVELMNHIGKHAVALSTESLGFVGNRIQAAVIRECLNIVERGIATPQAVDEIVTYSLGRRWSILGPIASADLGGLDVFDNISKYLYDDLDNRPGEDPILKAKVQAGQLGAKSGQGFYSWQGAESQAMIADRDQRLLEALVADRKKEKDR</sequence>
<dbReference type="PROSITE" id="PS00067">
    <property type="entry name" value="3HCDH"/>
    <property type="match status" value="1"/>
</dbReference>
<dbReference type="Proteomes" id="UP000766153">
    <property type="component" value="Unassembled WGS sequence"/>
</dbReference>
<dbReference type="RefSeq" id="WP_198207853.1">
    <property type="nucleotide sequence ID" value="NZ_JACFRB010000001.1"/>
</dbReference>
<dbReference type="InterPro" id="IPR036291">
    <property type="entry name" value="NAD(P)-bd_dom_sf"/>
</dbReference>
<dbReference type="Gene3D" id="1.10.1040.10">
    <property type="entry name" value="N-(1-d-carboxylethyl)-l-norvaline Dehydrogenase, domain 2"/>
    <property type="match status" value="1"/>
</dbReference>
<dbReference type="EMBL" id="JACFRB010000001">
    <property type="protein sequence ID" value="MBI0105646.1"/>
    <property type="molecule type" value="Genomic_DNA"/>
</dbReference>
<dbReference type="InterPro" id="IPR006180">
    <property type="entry name" value="3-OHacyl-CoA_DH_CS"/>
</dbReference>
<dbReference type="InterPro" id="IPR006176">
    <property type="entry name" value="3-OHacyl-CoA_DH_NAD-bd"/>
</dbReference>
<feature type="domain" description="3-hydroxyacyl-CoA dehydrogenase NAD binding" evidence="12">
    <location>
        <begin position="9"/>
        <end position="184"/>
    </location>
</feature>
<dbReference type="PANTHER" id="PTHR48075">
    <property type="entry name" value="3-HYDROXYACYL-COA DEHYDROGENASE FAMILY PROTEIN"/>
    <property type="match status" value="1"/>
</dbReference>
<dbReference type="InterPro" id="IPR008927">
    <property type="entry name" value="6-PGluconate_DH-like_C_sf"/>
</dbReference>
<dbReference type="InterPro" id="IPR013328">
    <property type="entry name" value="6PGD_dom2"/>
</dbReference>
<comment type="pathway">
    <text evidence="2">Lipid metabolism; butanoate metabolism.</text>
</comment>
<dbReference type="EC" id="1.1.1.45" evidence="9"/>
<dbReference type="PANTHER" id="PTHR48075:SF1">
    <property type="entry name" value="LAMBDA-CRYSTALLIN HOMOLOG"/>
    <property type="match status" value="1"/>
</dbReference>
<feature type="domain" description="3-hydroxyacyl-CoA dehydrogenase C-terminal" evidence="11">
    <location>
        <begin position="190"/>
        <end position="288"/>
    </location>
</feature>
<evidence type="ECO:0000256" key="6">
    <source>
        <dbReference type="ARBA" id="ARBA00022553"/>
    </source>
</evidence>
<dbReference type="InterPro" id="IPR006108">
    <property type="entry name" value="3HC_DH_C"/>
</dbReference>
<dbReference type="Pfam" id="PF00725">
    <property type="entry name" value="3HCDH"/>
    <property type="match status" value="1"/>
</dbReference>
<keyword evidence="14" id="KW-1185">Reference proteome</keyword>
<evidence type="ECO:0000256" key="8">
    <source>
        <dbReference type="ARBA" id="ARBA00023027"/>
    </source>
</evidence>
<reference evidence="13 14" key="1">
    <citation type="submission" date="2020-07" db="EMBL/GenBank/DDBJ databases">
        <title>Isolated bacteria genomes of Apis mellifera.</title>
        <authorList>
            <person name="Wu J."/>
            <person name="Zheng H."/>
        </authorList>
    </citation>
    <scope>NUCLEOTIDE SEQUENCE [LARGE SCALE GENOMIC DNA]</scope>
    <source>
        <strain evidence="13 14">B14448H7</strain>
    </source>
</reference>
<evidence type="ECO:0000256" key="10">
    <source>
        <dbReference type="ARBA" id="ARBA00042709"/>
    </source>
</evidence>
<proteinExistence type="inferred from homology"/>
<dbReference type="Gene3D" id="3.40.50.720">
    <property type="entry name" value="NAD(P)-binding Rossmann-like Domain"/>
    <property type="match status" value="1"/>
</dbReference>
<keyword evidence="6" id="KW-0597">Phosphoprotein</keyword>
<evidence type="ECO:0000259" key="11">
    <source>
        <dbReference type="Pfam" id="PF00725"/>
    </source>
</evidence>
<evidence type="ECO:0000256" key="4">
    <source>
        <dbReference type="ARBA" id="ARBA00011738"/>
    </source>
</evidence>
<comment type="caution">
    <text evidence="13">The sequence shown here is derived from an EMBL/GenBank/DDBJ whole genome shotgun (WGS) entry which is preliminary data.</text>
</comment>
<keyword evidence="7" id="KW-0560">Oxidoreductase</keyword>
<dbReference type="SUPFAM" id="SSF48179">
    <property type="entry name" value="6-phosphogluconate dehydrogenase C-terminal domain-like"/>
    <property type="match status" value="1"/>
</dbReference>
<evidence type="ECO:0000313" key="14">
    <source>
        <dbReference type="Proteomes" id="UP000766153"/>
    </source>
</evidence>
<comment type="similarity">
    <text evidence="3">Belongs to the 3-hydroxyacyl-CoA dehydrogenase family.</text>
</comment>
<dbReference type="InterPro" id="IPR022694">
    <property type="entry name" value="3-OHacyl-CoA_DH"/>
</dbReference>
<comment type="subunit">
    <text evidence="4">Homodimer.</text>
</comment>
<dbReference type="SUPFAM" id="SSF51735">
    <property type="entry name" value="NAD(P)-binding Rossmann-fold domains"/>
    <property type="match status" value="1"/>
</dbReference>
<protein>
    <recommendedName>
        <fullName evidence="10">L-gulonate 3-dehydrogenase</fullName>
        <ecNumber evidence="9">1.1.1.45</ecNumber>
    </recommendedName>
    <alternativeName>
        <fullName evidence="10">L-gulonate 3-dehydrogenase</fullName>
    </alternativeName>
</protein>
<organism evidence="13 14">
    <name type="scientific">Bifidobacterium polysaccharolyticum</name>
    <dbReference type="NCBI Taxonomy" id="2750967"/>
    <lineage>
        <taxon>Bacteria</taxon>
        <taxon>Bacillati</taxon>
        <taxon>Actinomycetota</taxon>
        <taxon>Actinomycetes</taxon>
        <taxon>Bifidobacteriales</taxon>
        <taxon>Bifidobacteriaceae</taxon>
        <taxon>Bifidobacterium</taxon>
    </lineage>
</organism>
<evidence type="ECO:0000313" key="13">
    <source>
        <dbReference type="EMBL" id="MBI0105646.1"/>
    </source>
</evidence>
<evidence type="ECO:0000256" key="7">
    <source>
        <dbReference type="ARBA" id="ARBA00023002"/>
    </source>
</evidence>
<dbReference type="Pfam" id="PF02737">
    <property type="entry name" value="3HCDH_N"/>
    <property type="match status" value="1"/>
</dbReference>
<evidence type="ECO:0000256" key="2">
    <source>
        <dbReference type="ARBA" id="ARBA00005086"/>
    </source>
</evidence>
<comment type="subcellular location">
    <subcellularLocation>
        <location evidence="1">Cytoplasm</location>
    </subcellularLocation>
</comment>
<evidence type="ECO:0000259" key="12">
    <source>
        <dbReference type="Pfam" id="PF02737"/>
    </source>
</evidence>
<keyword evidence="8" id="KW-0520">NAD</keyword>
<name>A0ABS0QV61_9BIFI</name>
<evidence type="ECO:0000256" key="3">
    <source>
        <dbReference type="ARBA" id="ARBA00009463"/>
    </source>
</evidence>
<gene>
    <name evidence="13" type="ORF">H3T91_03950</name>
</gene>
<accession>A0ABS0QV61</accession>
<keyword evidence="5" id="KW-0963">Cytoplasm</keyword>
<dbReference type="PIRSF" id="PIRSF000105">
    <property type="entry name" value="HCDH"/>
    <property type="match status" value="1"/>
</dbReference>
<evidence type="ECO:0000256" key="1">
    <source>
        <dbReference type="ARBA" id="ARBA00004496"/>
    </source>
</evidence>
<evidence type="ECO:0000256" key="9">
    <source>
        <dbReference type="ARBA" id="ARBA00038962"/>
    </source>
</evidence>
<evidence type="ECO:0000256" key="5">
    <source>
        <dbReference type="ARBA" id="ARBA00022490"/>
    </source>
</evidence>